<dbReference type="Gene3D" id="3.90.180.10">
    <property type="entry name" value="Medium-chain alcohol dehydrogenases, catalytic domain"/>
    <property type="match status" value="1"/>
</dbReference>
<dbReference type="Pfam" id="PF08240">
    <property type="entry name" value="ADH_N"/>
    <property type="match status" value="1"/>
</dbReference>
<keyword evidence="7" id="KW-1185">Reference proteome</keyword>
<dbReference type="GeneID" id="28829734"/>
<dbReference type="EMBL" id="KQ947418">
    <property type="protein sequence ID" value="KUJ15279.1"/>
    <property type="molecule type" value="Genomic_DNA"/>
</dbReference>
<dbReference type="PROSITE" id="PS01162">
    <property type="entry name" value="QOR_ZETA_CRYSTAL"/>
    <property type="match status" value="1"/>
</dbReference>
<dbReference type="InterPro" id="IPR013154">
    <property type="entry name" value="ADH-like_N"/>
</dbReference>
<dbReference type="SUPFAM" id="SSF50129">
    <property type="entry name" value="GroES-like"/>
    <property type="match status" value="1"/>
</dbReference>
<keyword evidence="1" id="KW-0521">NADP</keyword>
<dbReference type="FunFam" id="3.40.50.720:FF:000053">
    <property type="entry name" value="Quinone oxidoreductase 1"/>
    <property type="match status" value="1"/>
</dbReference>
<feature type="domain" description="Enoyl reductase (ER)" evidence="5">
    <location>
        <begin position="19"/>
        <end position="335"/>
    </location>
</feature>
<sequence>MASNSIPSIMKGVVIEKTGGPDVLQYKTDLPVPVPKDGEVLVKNEFIGINFIDINFRSGLYPIPLPYIPGVEAEGTIVSTSSSGQIYNLKPGDRVAYIGNGTYAEYSACPASKVYPLPPNLEPSIAAAAISQGVTALTFINKSYHVQKDDWILVQGAAGGVGLWLCQLLRAVGAKVIGTARTDEKMKLAKKNGAEFVLNYSTEDVAAKVMDITGGKGVAAVFDSIGLSTFSSSLQALAQDGTMVSIGNTSGAVPPFKITDLSAKNLRLLKPSVFGYLRTREEFVRWAERLFGLVAKDEELRKGVKGMVWKTYELQDAAKAHGDLEGRKSSGKLLLRV</sequence>
<keyword evidence="2" id="KW-0560">Oxidoreductase</keyword>
<dbReference type="SMART" id="SM00829">
    <property type="entry name" value="PKS_ER"/>
    <property type="match status" value="1"/>
</dbReference>
<evidence type="ECO:0000313" key="6">
    <source>
        <dbReference type="EMBL" id="KUJ15279.1"/>
    </source>
</evidence>
<dbReference type="InterPro" id="IPR020843">
    <property type="entry name" value="ER"/>
</dbReference>
<protein>
    <recommendedName>
        <fullName evidence="4">Probable quinone oxidoreductase</fullName>
    </recommendedName>
    <alternativeName>
        <fullName evidence="3">NADPH:quinone reductase</fullName>
    </alternativeName>
</protein>
<dbReference type="AlphaFoldDB" id="A0A194X5D2"/>
<dbReference type="GO" id="GO:0008270">
    <property type="term" value="F:zinc ion binding"/>
    <property type="evidence" value="ECO:0007669"/>
    <property type="project" value="InterPro"/>
</dbReference>
<dbReference type="Proteomes" id="UP000070700">
    <property type="component" value="Unassembled WGS sequence"/>
</dbReference>
<evidence type="ECO:0000256" key="3">
    <source>
        <dbReference type="ARBA" id="ARBA00043088"/>
    </source>
</evidence>
<reference evidence="6 7" key="1">
    <citation type="submission" date="2015-10" db="EMBL/GenBank/DDBJ databases">
        <title>Full genome of DAOMC 229536 Phialocephala scopiformis, a fungal endophyte of spruce producing the potent anti-insectan compound rugulosin.</title>
        <authorList>
            <consortium name="DOE Joint Genome Institute"/>
            <person name="Walker A.K."/>
            <person name="Frasz S.L."/>
            <person name="Seifert K.A."/>
            <person name="Miller J.D."/>
            <person name="Mondo S.J."/>
            <person name="Labutti K."/>
            <person name="Lipzen A."/>
            <person name="Dockter R."/>
            <person name="Kennedy M."/>
            <person name="Grigoriev I.V."/>
            <person name="Spatafora J.W."/>
        </authorList>
    </citation>
    <scope>NUCLEOTIDE SEQUENCE [LARGE SCALE GENOMIC DNA]</scope>
    <source>
        <strain evidence="6 7">CBS 120377</strain>
    </source>
</reference>
<dbReference type="Pfam" id="PF00107">
    <property type="entry name" value="ADH_zinc_N"/>
    <property type="match status" value="1"/>
</dbReference>
<dbReference type="Gene3D" id="3.40.50.720">
    <property type="entry name" value="NAD(P)-binding Rossmann-like Domain"/>
    <property type="match status" value="1"/>
</dbReference>
<evidence type="ECO:0000313" key="7">
    <source>
        <dbReference type="Proteomes" id="UP000070700"/>
    </source>
</evidence>
<dbReference type="SUPFAM" id="SSF51735">
    <property type="entry name" value="NAD(P)-binding Rossmann-fold domains"/>
    <property type="match status" value="1"/>
</dbReference>
<evidence type="ECO:0000256" key="1">
    <source>
        <dbReference type="ARBA" id="ARBA00022857"/>
    </source>
</evidence>
<dbReference type="STRING" id="149040.A0A194X5D2"/>
<dbReference type="InterPro" id="IPR011032">
    <property type="entry name" value="GroES-like_sf"/>
</dbReference>
<dbReference type="GO" id="GO:0070402">
    <property type="term" value="F:NADPH binding"/>
    <property type="evidence" value="ECO:0007669"/>
    <property type="project" value="TreeGrafter"/>
</dbReference>
<dbReference type="GO" id="GO:0035925">
    <property type="term" value="F:mRNA 3'-UTR AU-rich region binding"/>
    <property type="evidence" value="ECO:0007669"/>
    <property type="project" value="TreeGrafter"/>
</dbReference>
<evidence type="ECO:0000259" key="5">
    <source>
        <dbReference type="SMART" id="SM00829"/>
    </source>
</evidence>
<dbReference type="InterPro" id="IPR047618">
    <property type="entry name" value="QOR-like"/>
</dbReference>
<dbReference type="InterPro" id="IPR036291">
    <property type="entry name" value="NAD(P)-bd_dom_sf"/>
</dbReference>
<organism evidence="6 7">
    <name type="scientific">Mollisia scopiformis</name>
    <name type="common">Conifer needle endophyte fungus</name>
    <name type="synonym">Phialocephala scopiformis</name>
    <dbReference type="NCBI Taxonomy" id="149040"/>
    <lineage>
        <taxon>Eukaryota</taxon>
        <taxon>Fungi</taxon>
        <taxon>Dikarya</taxon>
        <taxon>Ascomycota</taxon>
        <taxon>Pezizomycotina</taxon>
        <taxon>Leotiomycetes</taxon>
        <taxon>Helotiales</taxon>
        <taxon>Mollisiaceae</taxon>
        <taxon>Mollisia</taxon>
    </lineage>
</organism>
<dbReference type="RefSeq" id="XP_018069634.1">
    <property type="nucleotide sequence ID" value="XM_018220008.1"/>
</dbReference>
<dbReference type="KEGG" id="psco:LY89DRAFT_735405"/>
<accession>A0A194X5D2</accession>
<dbReference type="PANTHER" id="PTHR48106:SF13">
    <property type="entry name" value="QUINONE OXIDOREDUCTASE-RELATED"/>
    <property type="match status" value="1"/>
</dbReference>
<dbReference type="InterPro" id="IPR013149">
    <property type="entry name" value="ADH-like_C"/>
</dbReference>
<name>A0A194X5D2_MOLSC</name>
<evidence type="ECO:0000256" key="4">
    <source>
        <dbReference type="ARBA" id="ARBA00070796"/>
    </source>
</evidence>
<dbReference type="InParanoid" id="A0A194X5D2"/>
<evidence type="ECO:0000256" key="2">
    <source>
        <dbReference type="ARBA" id="ARBA00023002"/>
    </source>
</evidence>
<dbReference type="PANTHER" id="PTHR48106">
    <property type="entry name" value="QUINONE OXIDOREDUCTASE PIG3-RELATED"/>
    <property type="match status" value="1"/>
</dbReference>
<dbReference type="GO" id="GO:0003960">
    <property type="term" value="F:quinone reductase (NADPH) activity"/>
    <property type="evidence" value="ECO:0007669"/>
    <property type="project" value="InterPro"/>
</dbReference>
<dbReference type="OrthoDB" id="48317at2759"/>
<dbReference type="InterPro" id="IPR002364">
    <property type="entry name" value="Quin_OxRdtase/zeta-crystal_CS"/>
</dbReference>
<proteinExistence type="predicted"/>
<gene>
    <name evidence="6" type="ORF">LY89DRAFT_735405</name>
</gene>
<dbReference type="FunCoup" id="A0A194X5D2">
    <property type="interactions" value="670"/>
</dbReference>
<dbReference type="GO" id="GO:0005829">
    <property type="term" value="C:cytosol"/>
    <property type="evidence" value="ECO:0007669"/>
    <property type="project" value="TreeGrafter"/>
</dbReference>
<dbReference type="CDD" id="cd05286">
    <property type="entry name" value="QOR2"/>
    <property type="match status" value="1"/>
</dbReference>